<dbReference type="PANTHER" id="PTHR45641:SF19">
    <property type="entry name" value="NEPHROCYSTIN-3"/>
    <property type="match status" value="1"/>
</dbReference>
<dbReference type="InterPro" id="IPR019734">
    <property type="entry name" value="TPR_rpt"/>
</dbReference>
<dbReference type="SUPFAM" id="SSF52540">
    <property type="entry name" value="P-loop containing nucleoside triphosphate hydrolases"/>
    <property type="match status" value="1"/>
</dbReference>
<protein>
    <submittedName>
        <fullName evidence="5">Tetratricopeptide repeat protein</fullName>
    </submittedName>
</protein>
<dbReference type="SUPFAM" id="SSF48452">
    <property type="entry name" value="TPR-like"/>
    <property type="match status" value="2"/>
</dbReference>
<dbReference type="PROSITE" id="PS50293">
    <property type="entry name" value="TPR_REGION"/>
    <property type="match status" value="1"/>
</dbReference>
<keyword evidence="1" id="KW-0677">Repeat</keyword>
<dbReference type="InterPro" id="IPR002182">
    <property type="entry name" value="NB-ARC"/>
</dbReference>
<evidence type="ECO:0000313" key="6">
    <source>
        <dbReference type="Proteomes" id="UP000613030"/>
    </source>
</evidence>
<dbReference type="InterPro" id="IPR011990">
    <property type="entry name" value="TPR-like_helical_dom_sf"/>
</dbReference>
<evidence type="ECO:0000256" key="3">
    <source>
        <dbReference type="PROSITE-ProRule" id="PRU00339"/>
    </source>
</evidence>
<feature type="repeat" description="TPR" evidence="3">
    <location>
        <begin position="601"/>
        <end position="634"/>
    </location>
</feature>
<gene>
    <name evidence="5" type="ORF">JI741_09195</name>
</gene>
<keyword evidence="2 3" id="KW-0802">TPR repeat</keyword>
<evidence type="ECO:0000259" key="4">
    <source>
        <dbReference type="Pfam" id="PF00931"/>
    </source>
</evidence>
<feature type="domain" description="NB-ARC" evidence="4">
    <location>
        <begin position="206"/>
        <end position="357"/>
    </location>
</feature>
<dbReference type="Gene3D" id="3.40.50.300">
    <property type="entry name" value="P-loop containing nucleotide triphosphate hydrolases"/>
    <property type="match status" value="1"/>
</dbReference>
<accession>A0ABS1KPZ3</accession>
<evidence type="ECO:0000256" key="2">
    <source>
        <dbReference type="ARBA" id="ARBA00022803"/>
    </source>
</evidence>
<dbReference type="Pfam" id="PF00931">
    <property type="entry name" value="NB-ARC"/>
    <property type="match status" value="1"/>
</dbReference>
<dbReference type="Pfam" id="PF13424">
    <property type="entry name" value="TPR_12"/>
    <property type="match status" value="4"/>
</dbReference>
<dbReference type="InterPro" id="IPR027417">
    <property type="entry name" value="P-loop_NTPase"/>
</dbReference>
<evidence type="ECO:0000256" key="1">
    <source>
        <dbReference type="ARBA" id="ARBA00022737"/>
    </source>
</evidence>
<dbReference type="PROSITE" id="PS50005">
    <property type="entry name" value="TPR"/>
    <property type="match status" value="3"/>
</dbReference>
<evidence type="ECO:0000313" key="5">
    <source>
        <dbReference type="EMBL" id="MBL0741395.1"/>
    </source>
</evidence>
<comment type="caution">
    <text evidence="5">The sequence shown here is derived from an EMBL/GenBank/DDBJ whole genome shotgun (WGS) entry which is preliminary data.</text>
</comment>
<reference evidence="5 6" key="1">
    <citation type="submission" date="2021-01" db="EMBL/GenBank/DDBJ databases">
        <title>Chryseolinea sp. Jin1 Genome sequencing and assembly.</title>
        <authorList>
            <person name="Kim I."/>
        </authorList>
    </citation>
    <scope>NUCLEOTIDE SEQUENCE [LARGE SCALE GENOMIC DNA]</scope>
    <source>
        <strain evidence="5 6">Jin1</strain>
    </source>
</reference>
<dbReference type="Gene3D" id="1.25.40.10">
    <property type="entry name" value="Tetratricopeptide repeat domain"/>
    <property type="match status" value="3"/>
</dbReference>
<name>A0ABS1KPZ3_9BACT</name>
<organism evidence="5 6">
    <name type="scientific">Chryseolinea lacunae</name>
    <dbReference type="NCBI Taxonomy" id="2801331"/>
    <lineage>
        <taxon>Bacteria</taxon>
        <taxon>Pseudomonadati</taxon>
        <taxon>Bacteroidota</taxon>
        <taxon>Cytophagia</taxon>
        <taxon>Cytophagales</taxon>
        <taxon>Fulvivirgaceae</taxon>
        <taxon>Chryseolinea</taxon>
    </lineage>
</organism>
<keyword evidence="6" id="KW-1185">Reference proteome</keyword>
<dbReference type="Proteomes" id="UP000613030">
    <property type="component" value="Unassembled WGS sequence"/>
</dbReference>
<dbReference type="SMART" id="SM00028">
    <property type="entry name" value="TPR"/>
    <property type="match status" value="7"/>
</dbReference>
<sequence length="906" mass="102681">MAAKGNEFELQVLQYLRSLFGELEFPIIEARRQKAGTQNGFDIRIGFLDQNGRERKFYFECKEYKTSISWNEISVKLQELYASNHQADGYIALSPYVDFSNIQINIIDSLQRTLKCPIKYWTPENNVKEYFSLSDDLYFKLYGERVSLSDIDRTHIRHKLRAYVLNILRERDELVTNSSTNKIPRELTLKIPRIHEDDIIGRTRELQEIHTLLFRNRRTVLINGLGGIGKTTIAQGYVSKYYNEYEHIAWVSQLTGDIVDDLINTEGLLKNLSILKSGKDIMPLFYELMGKLKSIPEKPNLLILDSVDETLTDFKDILPGQPTWHVLLTSRETVPGFFSRELGFLEPKEAVALFQKHCQLIRDEAEILSILGVVDYHTLTIEILSKTAQFQRTDVYALKNAIEADLQANVYIDHKGGRIDRVQSYLISIFNLSKLSEDELWVMKQFACLPTNFHAYNLVHKLISPGFDRRTMLSEALNRLAQLGWILHNKEGDAYKMHVVIKGVVIKKLSILLHDVAGLMTVISYNLEIQGYEDPTEKFVWIPFGQSILRPFENDTSAVVALLQNRLALILNVRGKFPEAKEILEKARHSDEQRHDLGAAAFTYSNLGLVYQSLGDYRNARRLLKQAVDESVRLFGADDPITLSRSQNLAGVLIESGDLMQGRSLLENVIKSNEKRLGIDHPDTTNAYASLGAVLYSIGEYSNAQAMLERAIRLLEDNFGPDHSNLAQAWSHLALVLLALDKNAEAVSLFEKVSNAVEKKFGSDHPKNITSWSNLAVALTQIGNYSRARFLVENALKLAQQVLGPNHPDISAIYLSIANVMKAQGDFAGARPLLEKAVELDELNFGLNHLNTAINYANLAIVLKRLGEFVTAREFSTKSLAIMEATLPEGHPYIDKVRRTNESLHS</sequence>
<dbReference type="RefSeq" id="WP_202008776.1">
    <property type="nucleotide sequence ID" value="NZ_JAERRB010000003.1"/>
</dbReference>
<feature type="repeat" description="TPR" evidence="3">
    <location>
        <begin position="811"/>
        <end position="844"/>
    </location>
</feature>
<feature type="repeat" description="TPR" evidence="3">
    <location>
        <begin position="685"/>
        <end position="718"/>
    </location>
</feature>
<dbReference type="EMBL" id="JAERRB010000003">
    <property type="protein sequence ID" value="MBL0741395.1"/>
    <property type="molecule type" value="Genomic_DNA"/>
</dbReference>
<proteinExistence type="predicted"/>
<dbReference type="PANTHER" id="PTHR45641">
    <property type="entry name" value="TETRATRICOPEPTIDE REPEAT PROTEIN (AFU_ORTHOLOGUE AFUA_6G03870)"/>
    <property type="match status" value="1"/>
</dbReference>